<dbReference type="EMBL" id="AMGW01000006">
    <property type="protein sequence ID" value="EXJ55324.1"/>
    <property type="molecule type" value="Genomic_DNA"/>
</dbReference>
<dbReference type="OrthoDB" id="2013972at2759"/>
<evidence type="ECO:0008006" key="3">
    <source>
        <dbReference type="Google" id="ProtNLM"/>
    </source>
</evidence>
<dbReference type="AlphaFoldDB" id="W9W9U3"/>
<sequence length="89" mass="9572">MEQATPKQITAAEHFNSYARKYEENTGGATRVVVHHLAKISSPLASGARLLDNACGTGIMIDEVLALINDRDVKESIRVTAVGRSAGYD</sequence>
<keyword evidence="2" id="KW-1185">Reference proteome</keyword>
<dbReference type="GeneID" id="19182819"/>
<accession>W9W9U3</accession>
<proteinExistence type="predicted"/>
<dbReference type="InterPro" id="IPR029063">
    <property type="entry name" value="SAM-dependent_MTases_sf"/>
</dbReference>
<evidence type="ECO:0000313" key="1">
    <source>
        <dbReference type="EMBL" id="EXJ55324.1"/>
    </source>
</evidence>
<dbReference type="SUPFAM" id="SSF53335">
    <property type="entry name" value="S-adenosyl-L-methionine-dependent methyltransferases"/>
    <property type="match status" value="1"/>
</dbReference>
<comment type="caution">
    <text evidence="1">The sequence shown here is derived from an EMBL/GenBank/DDBJ whole genome shotgun (WGS) entry which is preliminary data.</text>
</comment>
<organism evidence="1 2">
    <name type="scientific">Cladophialophora yegresii CBS 114405</name>
    <dbReference type="NCBI Taxonomy" id="1182544"/>
    <lineage>
        <taxon>Eukaryota</taxon>
        <taxon>Fungi</taxon>
        <taxon>Dikarya</taxon>
        <taxon>Ascomycota</taxon>
        <taxon>Pezizomycotina</taxon>
        <taxon>Eurotiomycetes</taxon>
        <taxon>Chaetothyriomycetidae</taxon>
        <taxon>Chaetothyriales</taxon>
        <taxon>Herpotrichiellaceae</taxon>
        <taxon>Cladophialophora</taxon>
    </lineage>
</organism>
<dbReference type="VEuPathDB" id="FungiDB:A1O7_08251"/>
<protein>
    <recommendedName>
        <fullName evidence="3">Methyltransferase domain-containing protein</fullName>
    </recommendedName>
</protein>
<dbReference type="RefSeq" id="XP_007760434.1">
    <property type="nucleotide sequence ID" value="XM_007762244.1"/>
</dbReference>
<gene>
    <name evidence="1" type="ORF">A1O7_08251</name>
</gene>
<reference evidence="1 2" key="1">
    <citation type="submission" date="2013-03" db="EMBL/GenBank/DDBJ databases">
        <title>The Genome Sequence of Cladophialophora yegresii CBS 114405.</title>
        <authorList>
            <consortium name="The Broad Institute Genomics Platform"/>
            <person name="Cuomo C."/>
            <person name="de Hoog S."/>
            <person name="Gorbushina A."/>
            <person name="Walker B."/>
            <person name="Young S.K."/>
            <person name="Zeng Q."/>
            <person name="Gargeya S."/>
            <person name="Fitzgerald M."/>
            <person name="Haas B."/>
            <person name="Abouelleil A."/>
            <person name="Allen A.W."/>
            <person name="Alvarado L."/>
            <person name="Arachchi H.M."/>
            <person name="Berlin A.M."/>
            <person name="Chapman S.B."/>
            <person name="Gainer-Dewar J."/>
            <person name="Goldberg J."/>
            <person name="Griggs A."/>
            <person name="Gujja S."/>
            <person name="Hansen M."/>
            <person name="Howarth C."/>
            <person name="Imamovic A."/>
            <person name="Ireland A."/>
            <person name="Larimer J."/>
            <person name="McCowan C."/>
            <person name="Murphy C."/>
            <person name="Pearson M."/>
            <person name="Poon T.W."/>
            <person name="Priest M."/>
            <person name="Roberts A."/>
            <person name="Saif S."/>
            <person name="Shea T."/>
            <person name="Sisk P."/>
            <person name="Sykes S."/>
            <person name="Wortman J."/>
            <person name="Nusbaum C."/>
            <person name="Birren B."/>
        </authorList>
    </citation>
    <scope>NUCLEOTIDE SEQUENCE [LARGE SCALE GENOMIC DNA]</scope>
    <source>
        <strain evidence="1 2">CBS 114405</strain>
    </source>
</reference>
<dbReference type="Proteomes" id="UP000019473">
    <property type="component" value="Unassembled WGS sequence"/>
</dbReference>
<name>W9W9U3_9EURO</name>
<dbReference type="HOGENOM" id="CLU_2454554_0_0_1"/>
<evidence type="ECO:0000313" key="2">
    <source>
        <dbReference type="Proteomes" id="UP000019473"/>
    </source>
</evidence>
<dbReference type="Gene3D" id="3.40.50.150">
    <property type="entry name" value="Vaccinia Virus protein VP39"/>
    <property type="match status" value="1"/>
</dbReference>